<dbReference type="Gene3D" id="2.30.40.10">
    <property type="entry name" value="Urease, subunit C, domain 1"/>
    <property type="match status" value="1"/>
</dbReference>
<name>A0A1Q2CSD5_9ACTN</name>
<keyword evidence="3" id="KW-1185">Reference proteome</keyword>
<dbReference type="InterPro" id="IPR033932">
    <property type="entry name" value="YtcJ-like"/>
</dbReference>
<dbReference type="Proteomes" id="UP000188145">
    <property type="component" value="Chromosome"/>
</dbReference>
<organism evidence="2 3">
    <name type="scientific">Tessaracoccus aquimaris</name>
    <dbReference type="NCBI Taxonomy" id="1332264"/>
    <lineage>
        <taxon>Bacteria</taxon>
        <taxon>Bacillati</taxon>
        <taxon>Actinomycetota</taxon>
        <taxon>Actinomycetes</taxon>
        <taxon>Propionibacteriales</taxon>
        <taxon>Propionibacteriaceae</taxon>
        <taxon>Tessaracoccus</taxon>
    </lineage>
</organism>
<dbReference type="EMBL" id="CP019606">
    <property type="protein sequence ID" value="AQP49048.1"/>
    <property type="molecule type" value="Genomic_DNA"/>
</dbReference>
<accession>A0A1Q2CSD5</accession>
<protein>
    <recommendedName>
        <fullName evidence="1">Amidohydrolase 3 domain-containing protein</fullName>
    </recommendedName>
</protein>
<dbReference type="CDD" id="cd01300">
    <property type="entry name" value="YtcJ_like"/>
    <property type="match status" value="1"/>
</dbReference>
<feature type="domain" description="Amidohydrolase 3" evidence="1">
    <location>
        <begin position="41"/>
        <end position="481"/>
    </location>
</feature>
<evidence type="ECO:0000313" key="2">
    <source>
        <dbReference type="EMBL" id="AQP49048.1"/>
    </source>
</evidence>
<gene>
    <name evidence="2" type="ORF">BW730_17645</name>
</gene>
<dbReference type="InterPro" id="IPR013108">
    <property type="entry name" value="Amidohydro_3"/>
</dbReference>
<dbReference type="OrthoDB" id="3238066at2"/>
<dbReference type="Gene3D" id="3.10.310.70">
    <property type="match status" value="1"/>
</dbReference>
<sequence>MSALLIRGGRLVGSGRPADVRVGDGRIVEVGPDLDASDATVLDAGEGWLIPGLWDAHVHFGQWVRSRAWLDVSSADDADGVRRLIAAAPPSPGRPLIGFGHRSAGWPRQGTVADLDAVSGDRPVFLISGDAHNGWLNSAALRLAGLAPRGGPLQEAEWFPVLAGLGALPGVAPSLAEEAAGARLLASRGLVGIVDLEFSDAHVDWPRRIAGGLDLLRVRAGFYEHQLDEVISSGLRTGAPLEGTGLATMGPLKVISDGSLSTRTAWCCEPYVDSESSGAPNLSSKHLRNLLSRAAGAGLEVAVHAIGDRANTVALDAFEATGAHGSIEHAQLLRVEDVARFAALGVTASIQPAHLLDDRDLTEAIWGERGGRSFLARSLLDAGTRLALGSDAPVSPPDPWLAMAAAVHRSGDARPGWHQDQALTAAEALAGSTDGGRLAPGARGDVVVLESDPLAAGPADEVASRLRSMRVRATVCAGRVTWVG</sequence>
<dbReference type="KEGG" id="tes:BW730_17645"/>
<dbReference type="AlphaFoldDB" id="A0A1Q2CSD5"/>
<dbReference type="GO" id="GO:0016810">
    <property type="term" value="F:hydrolase activity, acting on carbon-nitrogen (but not peptide) bonds"/>
    <property type="evidence" value="ECO:0007669"/>
    <property type="project" value="InterPro"/>
</dbReference>
<dbReference type="SUPFAM" id="SSF51556">
    <property type="entry name" value="Metallo-dependent hydrolases"/>
    <property type="match status" value="1"/>
</dbReference>
<evidence type="ECO:0000313" key="3">
    <source>
        <dbReference type="Proteomes" id="UP000188145"/>
    </source>
</evidence>
<dbReference type="PANTHER" id="PTHR22642">
    <property type="entry name" value="IMIDAZOLONEPROPIONASE"/>
    <property type="match status" value="1"/>
</dbReference>
<dbReference type="PANTHER" id="PTHR22642:SF2">
    <property type="entry name" value="PROTEIN LONG AFTER FAR-RED 3"/>
    <property type="match status" value="1"/>
</dbReference>
<dbReference type="Gene3D" id="3.20.20.140">
    <property type="entry name" value="Metal-dependent hydrolases"/>
    <property type="match status" value="1"/>
</dbReference>
<dbReference type="Pfam" id="PF07969">
    <property type="entry name" value="Amidohydro_3"/>
    <property type="match status" value="1"/>
</dbReference>
<evidence type="ECO:0000259" key="1">
    <source>
        <dbReference type="Pfam" id="PF07969"/>
    </source>
</evidence>
<dbReference type="InterPro" id="IPR011059">
    <property type="entry name" value="Metal-dep_hydrolase_composite"/>
</dbReference>
<proteinExistence type="predicted"/>
<dbReference type="RefSeq" id="WP_077687403.1">
    <property type="nucleotide sequence ID" value="NZ_CP019606.1"/>
</dbReference>
<reference evidence="3" key="1">
    <citation type="submission" date="2017-02" db="EMBL/GenBank/DDBJ databases">
        <title>Tessaracoccus aquaemaris sp. nov., isolated from the intestine of a Korean rockfish, Sebastes schlegelii, in a marine aquaculture pond.</title>
        <authorList>
            <person name="Tak E.J."/>
            <person name="Bae J.-W."/>
        </authorList>
    </citation>
    <scope>NUCLEOTIDE SEQUENCE [LARGE SCALE GENOMIC DNA]</scope>
    <source>
        <strain evidence="3">NSG39</strain>
    </source>
</reference>
<dbReference type="SUPFAM" id="SSF51338">
    <property type="entry name" value="Composite domain of metallo-dependent hydrolases"/>
    <property type="match status" value="1"/>
</dbReference>
<dbReference type="InterPro" id="IPR032466">
    <property type="entry name" value="Metal_Hydrolase"/>
</dbReference>